<gene>
    <name evidence="2" type="ORF">GGR21_000232</name>
</gene>
<organism evidence="2 3">
    <name type="scientific">Dysgonomonas hofstadii</name>
    <dbReference type="NCBI Taxonomy" id="637886"/>
    <lineage>
        <taxon>Bacteria</taxon>
        <taxon>Pseudomonadati</taxon>
        <taxon>Bacteroidota</taxon>
        <taxon>Bacteroidia</taxon>
        <taxon>Bacteroidales</taxon>
        <taxon>Dysgonomonadaceae</taxon>
        <taxon>Dysgonomonas</taxon>
    </lineage>
</organism>
<proteinExistence type="predicted"/>
<keyword evidence="3" id="KW-1185">Reference proteome</keyword>
<sequence>MKRYLLILFSGLLIMTVAGQNNEQKGFLLDHFERGKILYLKDNQATESYFNYETIIEKMLFIAPDSTIYELARPDIVSHVIIGSRVFEHISKGMFYERLNVDNGSFYIRWKSKVISEKEGPYGSSRGTARIDNITQMSSMGGVYDLKAAEKVKVDPANIYYLKEKNRFKRFDSFDALAKNFKKDKEEIKTYIKENNLSFKKADDVKKAVEYCYQLISK</sequence>
<reference evidence="2 3" key="1">
    <citation type="submission" date="2020-08" db="EMBL/GenBank/DDBJ databases">
        <title>Genomic Encyclopedia of Type Strains, Phase IV (KMG-IV): sequencing the most valuable type-strain genomes for metagenomic binning, comparative biology and taxonomic classification.</title>
        <authorList>
            <person name="Goeker M."/>
        </authorList>
    </citation>
    <scope>NUCLEOTIDE SEQUENCE [LARGE SCALE GENOMIC DNA]</scope>
    <source>
        <strain evidence="2 3">DSM 104969</strain>
    </source>
</reference>
<evidence type="ECO:0000313" key="2">
    <source>
        <dbReference type="EMBL" id="MBB4034347.1"/>
    </source>
</evidence>
<name>A0A840CED6_9BACT</name>
<feature type="signal peptide" evidence="1">
    <location>
        <begin position="1"/>
        <end position="20"/>
    </location>
</feature>
<keyword evidence="1" id="KW-0732">Signal</keyword>
<evidence type="ECO:0008006" key="4">
    <source>
        <dbReference type="Google" id="ProtNLM"/>
    </source>
</evidence>
<dbReference type="RefSeq" id="WP_183305290.1">
    <property type="nucleotide sequence ID" value="NZ_JACIEP010000001.1"/>
</dbReference>
<evidence type="ECO:0000256" key="1">
    <source>
        <dbReference type="SAM" id="SignalP"/>
    </source>
</evidence>
<accession>A0A840CED6</accession>
<dbReference type="AlphaFoldDB" id="A0A840CED6"/>
<dbReference type="Proteomes" id="UP000555103">
    <property type="component" value="Unassembled WGS sequence"/>
</dbReference>
<feature type="chain" id="PRO_5032837744" description="DUF4468 domain-containing protein" evidence="1">
    <location>
        <begin position="21"/>
        <end position="218"/>
    </location>
</feature>
<protein>
    <recommendedName>
        <fullName evidence="4">DUF4468 domain-containing protein</fullName>
    </recommendedName>
</protein>
<evidence type="ECO:0000313" key="3">
    <source>
        <dbReference type="Proteomes" id="UP000555103"/>
    </source>
</evidence>
<comment type="caution">
    <text evidence="2">The sequence shown here is derived from an EMBL/GenBank/DDBJ whole genome shotgun (WGS) entry which is preliminary data.</text>
</comment>
<dbReference type="EMBL" id="JACIEP010000001">
    <property type="protein sequence ID" value="MBB4034347.1"/>
    <property type="molecule type" value="Genomic_DNA"/>
</dbReference>